<dbReference type="EnsemblMetazoa" id="CJA07880.1">
    <property type="protein sequence ID" value="CJA07880.1"/>
    <property type="gene ID" value="WBGene00127084"/>
</dbReference>
<dbReference type="GO" id="GO:0012505">
    <property type="term" value="C:endomembrane system"/>
    <property type="evidence" value="ECO:0007669"/>
    <property type="project" value="UniProtKB-SubCell"/>
</dbReference>
<keyword evidence="7" id="KW-1185">Reference proteome</keyword>
<comment type="similarity">
    <text evidence="2">Belongs to the PtdIns transfer protein family. PI transfer class IIA subfamily.</text>
</comment>
<dbReference type="SMART" id="SM00775">
    <property type="entry name" value="LNS2"/>
    <property type="match status" value="1"/>
</dbReference>
<dbReference type="PANTHER" id="PTHR10658:SF81">
    <property type="entry name" value="PROTEIN RETINAL DEGENERATION B"/>
    <property type="match status" value="1"/>
</dbReference>
<dbReference type="GO" id="GO:0046872">
    <property type="term" value="F:metal ion binding"/>
    <property type="evidence" value="ECO:0007669"/>
    <property type="project" value="InterPro"/>
</dbReference>
<proteinExistence type="inferred from homology"/>
<organism evidence="6 7">
    <name type="scientific">Caenorhabditis japonica</name>
    <dbReference type="NCBI Taxonomy" id="281687"/>
    <lineage>
        <taxon>Eukaryota</taxon>
        <taxon>Metazoa</taxon>
        <taxon>Ecdysozoa</taxon>
        <taxon>Nematoda</taxon>
        <taxon>Chromadorea</taxon>
        <taxon>Rhabditida</taxon>
        <taxon>Rhabditina</taxon>
        <taxon>Rhabditomorpha</taxon>
        <taxon>Rhabditoidea</taxon>
        <taxon>Rhabditidae</taxon>
        <taxon>Peloderinae</taxon>
        <taxon>Caenorhabditis</taxon>
    </lineage>
</organism>
<protein>
    <submittedName>
        <fullName evidence="6">DDHD domain-containing protein</fullName>
    </submittedName>
</protein>
<dbReference type="Gene3D" id="3.40.50.1000">
    <property type="entry name" value="HAD superfamily/HAD-like"/>
    <property type="match status" value="1"/>
</dbReference>
<sequence>MRDFRQLDKNTYSDNKTHANVYSSRYQRYPLGDGKSQKFDTTIDTSQMWGSKRVDNLLYCPNSMVALPSSALPNILHASYWESCDVAAFLLRQFVRGEESVLTTLSSSMNNIPLNIELPAMHWKRKRTRFKIANLSANHRANDILVTAGMDLNVVAKFCYGPMDLVALSREPVSVFVCPQRGDWYLHGVFDTDSHGRLTVQLAKTLPCGVHSIKIVVHGDRSYLDAFVAIVPHSTKCAVFSVDGSLTASVSVTGKDPRVRPGAVDVVRYWQEQGYLIIYLTARPDMQQRVVSAWLAQHNFPHALLFFNNSFSTEPLKQKSLHLRHIVDMGVHIHVAYGSGKDVSVYTSAGVDAEHVISVAGSRRRNCVQIGG</sequence>
<dbReference type="GO" id="GO:0035091">
    <property type="term" value="F:phosphatidylinositol binding"/>
    <property type="evidence" value="ECO:0007669"/>
    <property type="project" value="TreeGrafter"/>
</dbReference>
<accession>A0A8R1DPI2</accession>
<dbReference type="Proteomes" id="UP000005237">
    <property type="component" value="Unassembled WGS sequence"/>
</dbReference>
<dbReference type="SMART" id="SM01127">
    <property type="entry name" value="DDHD"/>
    <property type="match status" value="1"/>
</dbReference>
<keyword evidence="4" id="KW-0106">Calcium</keyword>
<dbReference type="InterPro" id="IPR001666">
    <property type="entry name" value="PI_transfer"/>
</dbReference>
<dbReference type="FunFam" id="3.40.50.1000:FF:000173">
    <property type="entry name" value="Membrane-associated phosphatidylinositol transfer protein 2"/>
    <property type="match status" value="1"/>
</dbReference>
<evidence type="ECO:0000256" key="1">
    <source>
        <dbReference type="ARBA" id="ARBA00004184"/>
    </source>
</evidence>
<evidence type="ECO:0000259" key="5">
    <source>
        <dbReference type="PROSITE" id="PS51043"/>
    </source>
</evidence>
<dbReference type="PROSITE" id="PS51043">
    <property type="entry name" value="DDHD"/>
    <property type="match status" value="1"/>
</dbReference>
<comment type="subcellular location">
    <subcellularLocation>
        <location evidence="1">Endomembrane system</location>
        <topology evidence="1">Peripheral membrane protein</topology>
    </subcellularLocation>
</comment>
<evidence type="ECO:0000313" key="7">
    <source>
        <dbReference type="Proteomes" id="UP000005237"/>
    </source>
</evidence>
<reference evidence="7" key="1">
    <citation type="submission" date="2010-08" db="EMBL/GenBank/DDBJ databases">
        <authorList>
            <consortium name="Caenorhabditis japonica Sequencing Consortium"/>
            <person name="Wilson R.K."/>
        </authorList>
    </citation>
    <scope>NUCLEOTIDE SEQUENCE [LARGE SCALE GENOMIC DNA]</scope>
    <source>
        <strain evidence="7">DF5081</strain>
    </source>
</reference>
<dbReference type="InterPro" id="IPR036412">
    <property type="entry name" value="HAD-like_sf"/>
</dbReference>
<dbReference type="GO" id="GO:0008525">
    <property type="term" value="F:phosphatidylcholine transporter activity"/>
    <property type="evidence" value="ECO:0007669"/>
    <property type="project" value="TreeGrafter"/>
</dbReference>
<dbReference type="GO" id="GO:0031210">
    <property type="term" value="F:phosphatidylcholine binding"/>
    <property type="evidence" value="ECO:0007669"/>
    <property type="project" value="TreeGrafter"/>
</dbReference>
<dbReference type="SUPFAM" id="SSF56784">
    <property type="entry name" value="HAD-like"/>
    <property type="match status" value="1"/>
</dbReference>
<dbReference type="InterPro" id="IPR023214">
    <property type="entry name" value="HAD_sf"/>
</dbReference>
<dbReference type="GO" id="GO:0008526">
    <property type="term" value="F:phosphatidylinositol transfer activity"/>
    <property type="evidence" value="ECO:0007669"/>
    <property type="project" value="TreeGrafter"/>
</dbReference>
<evidence type="ECO:0000256" key="2">
    <source>
        <dbReference type="ARBA" id="ARBA00010316"/>
    </source>
</evidence>
<dbReference type="Pfam" id="PF24694">
    <property type="entry name" value="LNS2_PITM1-3"/>
    <property type="match status" value="1"/>
</dbReference>
<name>A0A8R1DPI2_CAEJA</name>
<dbReference type="InterPro" id="IPR031315">
    <property type="entry name" value="LNS2/PITP"/>
</dbReference>
<dbReference type="GO" id="GO:0005737">
    <property type="term" value="C:cytoplasm"/>
    <property type="evidence" value="ECO:0007669"/>
    <property type="project" value="TreeGrafter"/>
</dbReference>
<keyword evidence="3" id="KW-0597">Phosphoprotein</keyword>
<evidence type="ECO:0000256" key="3">
    <source>
        <dbReference type="ARBA" id="ARBA00022553"/>
    </source>
</evidence>
<dbReference type="Pfam" id="PF24695">
    <property type="entry name" value="PITM1-3"/>
    <property type="match status" value="1"/>
</dbReference>
<feature type="domain" description="DDHD" evidence="5">
    <location>
        <begin position="1"/>
        <end position="96"/>
    </location>
</feature>
<dbReference type="PANTHER" id="PTHR10658">
    <property type="entry name" value="PHOSPHATIDYLINOSITOL TRANSFER PROTEIN"/>
    <property type="match status" value="1"/>
</dbReference>
<reference evidence="6" key="2">
    <citation type="submission" date="2022-06" db="UniProtKB">
        <authorList>
            <consortium name="EnsemblMetazoa"/>
        </authorList>
    </citation>
    <scope>IDENTIFICATION</scope>
    <source>
        <strain evidence="6">DF5081</strain>
    </source>
</reference>
<dbReference type="InterPro" id="IPR004177">
    <property type="entry name" value="DDHD_dom"/>
</dbReference>
<dbReference type="AlphaFoldDB" id="A0A8R1DPI2"/>
<evidence type="ECO:0000313" key="6">
    <source>
        <dbReference type="EnsemblMetazoa" id="CJA07880.1"/>
    </source>
</evidence>
<evidence type="ECO:0000256" key="4">
    <source>
        <dbReference type="ARBA" id="ARBA00022837"/>
    </source>
</evidence>